<dbReference type="Pfam" id="PF03694">
    <property type="entry name" value="Erg28"/>
    <property type="match status" value="1"/>
</dbReference>
<evidence type="ECO:0000256" key="1">
    <source>
        <dbReference type="ARBA" id="ARBA00004477"/>
    </source>
</evidence>
<evidence type="ECO:0000313" key="15">
    <source>
        <dbReference type="Proteomes" id="UP000799779"/>
    </source>
</evidence>
<evidence type="ECO:0000313" key="14">
    <source>
        <dbReference type="EMBL" id="KAF1998782.1"/>
    </source>
</evidence>
<feature type="transmembrane region" description="Helical" evidence="13">
    <location>
        <begin position="126"/>
        <end position="146"/>
    </location>
</feature>
<name>A0A6A5WAT4_9PLEO</name>
<evidence type="ECO:0000256" key="7">
    <source>
        <dbReference type="ARBA" id="ARBA00022989"/>
    </source>
</evidence>
<dbReference type="InterPro" id="IPR005352">
    <property type="entry name" value="Erg28"/>
</dbReference>
<evidence type="ECO:0000256" key="10">
    <source>
        <dbReference type="ARBA" id="ARBA00023136"/>
    </source>
</evidence>
<keyword evidence="10 13" id="KW-0472">Membrane</keyword>
<feature type="transmembrane region" description="Helical" evidence="13">
    <location>
        <begin position="97"/>
        <end position="114"/>
    </location>
</feature>
<keyword evidence="3" id="KW-0444">Lipid biosynthesis</keyword>
<evidence type="ECO:0000256" key="8">
    <source>
        <dbReference type="ARBA" id="ARBA00023011"/>
    </source>
</evidence>
<evidence type="ECO:0000256" key="4">
    <source>
        <dbReference type="ARBA" id="ARBA00022692"/>
    </source>
</evidence>
<keyword evidence="9" id="KW-0443">Lipid metabolism</keyword>
<evidence type="ECO:0000256" key="11">
    <source>
        <dbReference type="ARBA" id="ARBA00023166"/>
    </source>
</evidence>
<evidence type="ECO:0000256" key="9">
    <source>
        <dbReference type="ARBA" id="ARBA00023098"/>
    </source>
</evidence>
<evidence type="ECO:0000256" key="2">
    <source>
        <dbReference type="ARBA" id="ARBA00005377"/>
    </source>
</evidence>
<evidence type="ECO:0000256" key="3">
    <source>
        <dbReference type="ARBA" id="ARBA00022516"/>
    </source>
</evidence>
<dbReference type="GO" id="GO:0005789">
    <property type="term" value="C:endoplasmic reticulum membrane"/>
    <property type="evidence" value="ECO:0007669"/>
    <property type="project" value="UniProtKB-SubCell"/>
</dbReference>
<dbReference type="OrthoDB" id="6485510at2759"/>
<dbReference type="AlphaFoldDB" id="A0A6A5WAT4"/>
<comment type="similarity">
    <text evidence="2">Belongs to the ERG28 family.</text>
</comment>
<keyword evidence="8" id="KW-0756">Sterol biosynthesis</keyword>
<sequence>MESVLAILPQAKGFLPQWLFITSVLALGNTAQAYLTTSFTQRVYNTWNPKYPTSSTGKVSKVPSNSPATPLSSRTFGTWTFLQGVVRMYAAYNINDGRFYSLAMCVYAVAWMHFVSEWLVFRTAKWGEGLAGPVIVSTGSLIWMFLQWGSYVD</sequence>
<gene>
    <name evidence="14" type="ORF">P154DRAFT_438599</name>
</gene>
<keyword evidence="11" id="KW-1207">Sterol metabolism</keyword>
<comment type="subcellular location">
    <subcellularLocation>
        <location evidence="1">Endoplasmic reticulum membrane</location>
        <topology evidence="1">Multi-pass membrane protein</topology>
    </subcellularLocation>
</comment>
<proteinExistence type="inferred from homology"/>
<evidence type="ECO:0000256" key="5">
    <source>
        <dbReference type="ARBA" id="ARBA00022824"/>
    </source>
</evidence>
<dbReference type="GO" id="GO:0016126">
    <property type="term" value="P:sterol biosynthetic process"/>
    <property type="evidence" value="ECO:0007669"/>
    <property type="project" value="UniProtKB-KW"/>
</dbReference>
<keyword evidence="4 13" id="KW-0812">Transmembrane</keyword>
<keyword evidence="12" id="KW-0753">Steroid metabolism</keyword>
<protein>
    <submittedName>
        <fullName evidence="14">Erg28-like protein</fullName>
    </submittedName>
</protein>
<evidence type="ECO:0000256" key="13">
    <source>
        <dbReference type="SAM" id="Phobius"/>
    </source>
</evidence>
<accession>A0A6A5WAT4</accession>
<dbReference type="Proteomes" id="UP000799779">
    <property type="component" value="Unassembled WGS sequence"/>
</dbReference>
<dbReference type="PANTHER" id="PTHR15451:SF19">
    <property type="entry name" value="ERGOSTEROL BIOSYNTHETIC PROTEIN 28 HOMOLOG"/>
    <property type="match status" value="1"/>
</dbReference>
<keyword evidence="6" id="KW-0752">Steroid biosynthesis</keyword>
<evidence type="ECO:0000256" key="6">
    <source>
        <dbReference type="ARBA" id="ARBA00022955"/>
    </source>
</evidence>
<keyword evidence="5" id="KW-0256">Endoplasmic reticulum</keyword>
<keyword evidence="7 13" id="KW-1133">Transmembrane helix</keyword>
<organism evidence="14 15">
    <name type="scientific">Amniculicola lignicola CBS 123094</name>
    <dbReference type="NCBI Taxonomy" id="1392246"/>
    <lineage>
        <taxon>Eukaryota</taxon>
        <taxon>Fungi</taxon>
        <taxon>Dikarya</taxon>
        <taxon>Ascomycota</taxon>
        <taxon>Pezizomycotina</taxon>
        <taxon>Dothideomycetes</taxon>
        <taxon>Pleosporomycetidae</taxon>
        <taxon>Pleosporales</taxon>
        <taxon>Amniculicolaceae</taxon>
        <taxon>Amniculicola</taxon>
    </lineage>
</organism>
<evidence type="ECO:0000256" key="12">
    <source>
        <dbReference type="ARBA" id="ARBA00023221"/>
    </source>
</evidence>
<reference evidence="14" key="1">
    <citation type="journal article" date="2020" name="Stud. Mycol.">
        <title>101 Dothideomycetes genomes: a test case for predicting lifestyles and emergence of pathogens.</title>
        <authorList>
            <person name="Haridas S."/>
            <person name="Albert R."/>
            <person name="Binder M."/>
            <person name="Bloem J."/>
            <person name="Labutti K."/>
            <person name="Salamov A."/>
            <person name="Andreopoulos B."/>
            <person name="Baker S."/>
            <person name="Barry K."/>
            <person name="Bills G."/>
            <person name="Bluhm B."/>
            <person name="Cannon C."/>
            <person name="Castanera R."/>
            <person name="Culley D."/>
            <person name="Daum C."/>
            <person name="Ezra D."/>
            <person name="Gonzalez J."/>
            <person name="Henrissat B."/>
            <person name="Kuo A."/>
            <person name="Liang C."/>
            <person name="Lipzen A."/>
            <person name="Lutzoni F."/>
            <person name="Magnuson J."/>
            <person name="Mondo S."/>
            <person name="Nolan M."/>
            <person name="Ohm R."/>
            <person name="Pangilinan J."/>
            <person name="Park H.-J."/>
            <person name="Ramirez L."/>
            <person name="Alfaro M."/>
            <person name="Sun H."/>
            <person name="Tritt A."/>
            <person name="Yoshinaga Y."/>
            <person name="Zwiers L.-H."/>
            <person name="Turgeon B."/>
            <person name="Goodwin S."/>
            <person name="Spatafora J."/>
            <person name="Crous P."/>
            <person name="Grigoriev I."/>
        </authorList>
    </citation>
    <scope>NUCLEOTIDE SEQUENCE</scope>
    <source>
        <strain evidence="14">CBS 123094</strain>
    </source>
</reference>
<dbReference type="GO" id="GO:0030674">
    <property type="term" value="F:protein-macromolecule adaptor activity"/>
    <property type="evidence" value="ECO:0007669"/>
    <property type="project" value="TreeGrafter"/>
</dbReference>
<keyword evidence="15" id="KW-1185">Reference proteome</keyword>
<dbReference type="EMBL" id="ML977601">
    <property type="protein sequence ID" value="KAF1998782.1"/>
    <property type="molecule type" value="Genomic_DNA"/>
</dbReference>
<dbReference type="PANTHER" id="PTHR15451">
    <property type="entry name" value="ERGOSTEROL BIOSYNTHETIC PROTEIN 28-RELATED"/>
    <property type="match status" value="1"/>
</dbReference>